<evidence type="ECO:0000313" key="12">
    <source>
        <dbReference type="CGD" id="CAL0000170216"/>
    </source>
</evidence>
<dbReference type="Pfam" id="PF18439">
    <property type="entry name" value="zf_UBZ"/>
    <property type="match status" value="1"/>
</dbReference>
<dbReference type="GO" id="GO:0003887">
    <property type="term" value="F:DNA-directed DNA polymerase activity"/>
    <property type="evidence" value="ECO:0007669"/>
    <property type="project" value="TreeGrafter"/>
</dbReference>
<evidence type="ECO:0000256" key="6">
    <source>
        <dbReference type="ARBA" id="ARBA00022833"/>
    </source>
</evidence>
<dbReference type="InterPro" id="IPR052230">
    <property type="entry name" value="DNA_polymerase_eta"/>
</dbReference>
<evidence type="ECO:0000259" key="11">
    <source>
        <dbReference type="PROSITE" id="PS51907"/>
    </source>
</evidence>
<evidence type="ECO:0000313" key="13">
    <source>
        <dbReference type="EMBL" id="CAX43605.1"/>
    </source>
</evidence>
<dbReference type="InterPro" id="IPR036775">
    <property type="entry name" value="DNA_pol_Y-fam_lit_finger_sf"/>
</dbReference>
<dbReference type="InterPro" id="IPR043502">
    <property type="entry name" value="DNA/RNA_pol_sf"/>
</dbReference>
<evidence type="ECO:0000256" key="9">
    <source>
        <dbReference type="SAM" id="MobiDB-lite"/>
    </source>
</evidence>
<dbReference type="GO" id="GO:0008270">
    <property type="term" value="F:zinc ion binding"/>
    <property type="evidence" value="ECO:0007669"/>
    <property type="project" value="UniProtKB-KW"/>
</dbReference>
<dbReference type="GeneID" id="8045860"/>
<dbReference type="Proteomes" id="UP000002605">
    <property type="component" value="Chromosome 2"/>
</dbReference>
<feature type="compositionally biased region" description="Pro residues" evidence="9">
    <location>
        <begin position="569"/>
        <end position="578"/>
    </location>
</feature>
<evidence type="ECO:0000256" key="7">
    <source>
        <dbReference type="ARBA" id="ARBA00023204"/>
    </source>
</evidence>
<dbReference type="SUPFAM" id="SSF56672">
    <property type="entry name" value="DNA/RNA polymerases"/>
    <property type="match status" value="1"/>
</dbReference>
<evidence type="ECO:0000256" key="3">
    <source>
        <dbReference type="ARBA" id="ARBA00022723"/>
    </source>
</evidence>
<dbReference type="GO" id="GO:0005657">
    <property type="term" value="C:replication fork"/>
    <property type="evidence" value="ECO:0007669"/>
    <property type="project" value="TreeGrafter"/>
</dbReference>
<dbReference type="PROSITE" id="PS50173">
    <property type="entry name" value="UMUC"/>
    <property type="match status" value="1"/>
</dbReference>
<dbReference type="Gene3D" id="3.30.70.270">
    <property type="match status" value="1"/>
</dbReference>
<dbReference type="GO" id="GO:0009314">
    <property type="term" value="P:response to radiation"/>
    <property type="evidence" value="ECO:0007669"/>
    <property type="project" value="TreeGrafter"/>
</dbReference>
<dbReference type="InterPro" id="IPR041298">
    <property type="entry name" value="UBZ3"/>
</dbReference>
<dbReference type="eggNOG" id="KOG2095">
    <property type="taxonomic scope" value="Eukaryota"/>
</dbReference>
<keyword evidence="2" id="KW-0808">Transferase</keyword>
<name>B9WB35_CANDC</name>
<keyword evidence="4" id="KW-0227">DNA damage</keyword>
<feature type="region of interest" description="Disordered" evidence="9">
    <location>
        <begin position="563"/>
        <end position="584"/>
    </location>
</feature>
<dbReference type="Gene3D" id="3.40.1170.60">
    <property type="match status" value="1"/>
</dbReference>
<dbReference type="GO" id="GO:0003684">
    <property type="term" value="F:damaged DNA binding"/>
    <property type="evidence" value="ECO:0007669"/>
    <property type="project" value="InterPro"/>
</dbReference>
<dbReference type="AlphaFoldDB" id="B9WB35"/>
<dbReference type="Gene3D" id="3.30.1490.100">
    <property type="entry name" value="DNA polymerase, Y-family, little finger domain"/>
    <property type="match status" value="1"/>
</dbReference>
<keyword evidence="8" id="KW-0539">Nucleus</keyword>
<evidence type="ECO:0000256" key="2">
    <source>
        <dbReference type="ARBA" id="ARBA00022679"/>
    </source>
</evidence>
<keyword evidence="6" id="KW-0862">Zinc</keyword>
<evidence type="ECO:0000259" key="10">
    <source>
        <dbReference type="PROSITE" id="PS50173"/>
    </source>
</evidence>
<dbReference type="HOGENOM" id="CLU_012348_7_1_1"/>
<dbReference type="PANTHER" id="PTHR45873">
    <property type="entry name" value="DNA POLYMERASE ETA"/>
    <property type="match status" value="1"/>
</dbReference>
<sequence>MAVKQETLPLTIPLATNPEVTTTSSKFAYQNLDDLNDPRKAYLSPLAVIALIDLNAFFAQVEQIRLNLTDQDPVVCAQWNSVIAVSYACRKFGITRMDSIASCKSKCPNVIIAHAAVYKKGESHWAYIEGLPTINNHKVSLDPYRRESRKILRIISKSFDLTEKASVDECYIDLGREIYKRLIDLFPQLSRSSRDNPENGYANLPLIPSILPLDLKWEGEIINSEKEKTMDNGNSSPPPPVIEDWDDICFIIGSQILLEVRKDIFAELGYTTSAGLARTKQVAKLAAGFKKPDAQTIIRNSAINSFLTNFELTDVTGMGGKLGESIINKINVPPQINSISFIRENFSIDSIKEKLGGELGLKVYNICRGTNAIELQSLIEVKSMTSTKNFTSFSVNNLFDAYDWLKVFAGDLHNRLIDLDNENIELSSTELSNKSKGIMKRPKTLTLGVLSQNGTRQTRQMQIPIHKDLDKMKDIFFENGCVLLREFLEFNTHVSLLNSRTPVKELFIWNPKKVKIVELINISLTISKFVSVEDRFSLLKTTDTQFNKEEHIAKLFRDYEQAPETMRYSPPPPPPPPPQKKRSKNGQLDIFESLKKKSKPDDLLEELIKTKKCSRCKLSVDDPIEHNDYHIAMDLSNKLNNH</sequence>
<comment type="subcellular location">
    <subcellularLocation>
        <location evidence="1">Nucleus</location>
    </subcellularLocation>
</comment>
<reference evidence="13 14" key="1">
    <citation type="journal article" date="2009" name="Genome Res.">
        <title>Comparative genomics of the fungal pathogens Candida dubliniensis and Candida albicans.</title>
        <authorList>
            <person name="Jackson A.P."/>
            <person name="Gamble J.A."/>
            <person name="Yeomans T."/>
            <person name="Moran G.P."/>
            <person name="Saunders D."/>
            <person name="Harris D."/>
            <person name="Aslett M."/>
            <person name="Barrell J.F."/>
            <person name="Butler G."/>
            <person name="Citiulo F."/>
            <person name="Coleman D.C."/>
            <person name="de Groot P.W.J."/>
            <person name="Goodwin T.J."/>
            <person name="Quail M.A."/>
            <person name="McQuillan J."/>
            <person name="Munro C.A."/>
            <person name="Pain A."/>
            <person name="Poulter R.T."/>
            <person name="Rajandream M.A."/>
            <person name="Renauld H."/>
            <person name="Spiering M.J."/>
            <person name="Tivey A."/>
            <person name="Gow N.A.R."/>
            <person name="Barrell B."/>
            <person name="Sullivan D.J."/>
            <person name="Berriman M."/>
        </authorList>
    </citation>
    <scope>NUCLEOTIDE SEQUENCE [LARGE SCALE GENOMIC DNA]</scope>
    <source>
        <strain evidence="14">CD36 / ATCC MYA-646 / CBS 7987 / NCPF 3949 / NRRL Y-17841</strain>
    </source>
</reference>
<proteinExistence type="predicted"/>
<evidence type="ECO:0000256" key="4">
    <source>
        <dbReference type="ARBA" id="ARBA00022763"/>
    </source>
</evidence>
<dbReference type="VEuPathDB" id="FungiDB:CD36_18270"/>
<dbReference type="Gene3D" id="1.10.150.20">
    <property type="entry name" value="5' to 3' exonuclease, C-terminal subdomain"/>
    <property type="match status" value="1"/>
</dbReference>
<keyword evidence="5" id="KW-0863">Zinc-finger</keyword>
<dbReference type="GO" id="GO:0005634">
    <property type="term" value="C:nucleus"/>
    <property type="evidence" value="ECO:0007669"/>
    <property type="project" value="UniProtKB-SubCell"/>
</dbReference>
<dbReference type="GO" id="GO:0035861">
    <property type="term" value="C:site of double-strand break"/>
    <property type="evidence" value="ECO:0007669"/>
    <property type="project" value="TreeGrafter"/>
</dbReference>
<evidence type="ECO:0000256" key="8">
    <source>
        <dbReference type="ARBA" id="ARBA00023242"/>
    </source>
</evidence>
<dbReference type="PANTHER" id="PTHR45873:SF1">
    <property type="entry name" value="DNA POLYMERASE ETA"/>
    <property type="match status" value="1"/>
</dbReference>
<dbReference type="CGD" id="CAL0000170216">
    <property type="gene designation" value="Cd36_18270"/>
</dbReference>
<dbReference type="KEGG" id="cdu:CD36_18270"/>
<dbReference type="GO" id="GO:0006281">
    <property type="term" value="P:DNA repair"/>
    <property type="evidence" value="ECO:0007669"/>
    <property type="project" value="UniProtKB-KW"/>
</dbReference>
<dbReference type="SUPFAM" id="SSF100879">
    <property type="entry name" value="Lesion bypass DNA polymerase (Y-family), little finger domain"/>
    <property type="match status" value="1"/>
</dbReference>
<feature type="domain" description="UBZ3-type" evidence="11">
    <location>
        <begin position="606"/>
        <end position="638"/>
    </location>
</feature>
<evidence type="ECO:0000256" key="1">
    <source>
        <dbReference type="ARBA" id="ARBA00004123"/>
    </source>
</evidence>
<dbReference type="FunFam" id="3.40.1170.60:FF:000008">
    <property type="entry name" value="DNA polymerase eta subunit"/>
    <property type="match status" value="1"/>
</dbReference>
<keyword evidence="7" id="KW-0234">DNA repair</keyword>
<keyword evidence="3" id="KW-0479">Metal-binding</keyword>
<dbReference type="InterPro" id="IPR001126">
    <property type="entry name" value="UmuC"/>
</dbReference>
<gene>
    <name evidence="12" type="ordered locus">Cd36_18270</name>
    <name evidence="13" type="ORF">CD36_18270</name>
</gene>
<dbReference type="GO" id="GO:0042276">
    <property type="term" value="P:error-prone translesion synthesis"/>
    <property type="evidence" value="ECO:0007669"/>
    <property type="project" value="TreeGrafter"/>
</dbReference>
<keyword evidence="14" id="KW-1185">Reference proteome</keyword>
<protein>
    <submittedName>
        <fullName evidence="13">DNA polymerase eta, putative</fullName>
    </submittedName>
</protein>
<dbReference type="EMBL" id="FM992689">
    <property type="protein sequence ID" value="CAX43605.1"/>
    <property type="molecule type" value="Genomic_DNA"/>
</dbReference>
<dbReference type="RefSeq" id="XP_002418305.1">
    <property type="nucleotide sequence ID" value="XM_002418260.1"/>
</dbReference>
<dbReference type="GO" id="GO:0007064">
    <property type="term" value="P:mitotic sister chromatid cohesion"/>
    <property type="evidence" value="ECO:0007669"/>
    <property type="project" value="UniProtKB-ARBA"/>
</dbReference>
<evidence type="ECO:0000313" key="14">
    <source>
        <dbReference type="Proteomes" id="UP000002605"/>
    </source>
</evidence>
<evidence type="ECO:0000256" key="5">
    <source>
        <dbReference type="ARBA" id="ARBA00022771"/>
    </source>
</evidence>
<dbReference type="GO" id="GO:0070987">
    <property type="term" value="P:error-free translesion synthesis"/>
    <property type="evidence" value="ECO:0007669"/>
    <property type="project" value="UniProtKB-ARBA"/>
</dbReference>
<organism evidence="13 14">
    <name type="scientific">Candida dubliniensis (strain CD36 / ATCC MYA-646 / CBS 7987 / NCPF 3949 / NRRL Y-17841)</name>
    <name type="common">Yeast</name>
    <dbReference type="NCBI Taxonomy" id="573826"/>
    <lineage>
        <taxon>Eukaryota</taxon>
        <taxon>Fungi</taxon>
        <taxon>Dikarya</taxon>
        <taxon>Ascomycota</taxon>
        <taxon>Saccharomycotina</taxon>
        <taxon>Pichiomycetes</taxon>
        <taxon>Debaryomycetaceae</taxon>
        <taxon>Candida/Lodderomyces clade</taxon>
        <taxon>Candida</taxon>
    </lineage>
</organism>
<dbReference type="PROSITE" id="PS51907">
    <property type="entry name" value="ZF_UBZ3"/>
    <property type="match status" value="1"/>
</dbReference>
<feature type="domain" description="UmuC" evidence="10">
    <location>
        <begin position="49"/>
        <end position="319"/>
    </location>
</feature>
<dbReference type="OrthoDB" id="5723at2759"/>
<dbReference type="Pfam" id="PF00817">
    <property type="entry name" value="IMS"/>
    <property type="match status" value="1"/>
</dbReference>
<dbReference type="CDD" id="cd01702">
    <property type="entry name" value="PolY_Pol_eta"/>
    <property type="match status" value="1"/>
</dbReference>
<dbReference type="PIRSF" id="PIRSF036603">
    <property type="entry name" value="DPol_eta"/>
    <property type="match status" value="1"/>
</dbReference>
<accession>B9WB35</accession>
<dbReference type="InterPro" id="IPR043128">
    <property type="entry name" value="Rev_trsase/Diguanyl_cyclase"/>
</dbReference>